<dbReference type="Gene3D" id="1.10.10.60">
    <property type="entry name" value="Homeodomain-like"/>
    <property type="match status" value="1"/>
</dbReference>
<dbReference type="EMBL" id="CM018041">
    <property type="protein sequence ID" value="KAA8534463.1"/>
    <property type="molecule type" value="Genomic_DNA"/>
</dbReference>
<dbReference type="PANTHER" id="PTHR11850">
    <property type="entry name" value="HOMEOBOX PROTEIN TRANSCRIPTION FACTORS"/>
    <property type="match status" value="1"/>
</dbReference>
<keyword evidence="9" id="KW-1185">Reference proteome</keyword>
<dbReference type="InterPro" id="IPR008422">
    <property type="entry name" value="KN_HD"/>
</dbReference>
<evidence type="ECO:0000256" key="3">
    <source>
        <dbReference type="ARBA" id="ARBA00023155"/>
    </source>
</evidence>
<accession>A0A5J5AU99</accession>
<organism evidence="8 9">
    <name type="scientific">Nyssa sinensis</name>
    <dbReference type="NCBI Taxonomy" id="561372"/>
    <lineage>
        <taxon>Eukaryota</taxon>
        <taxon>Viridiplantae</taxon>
        <taxon>Streptophyta</taxon>
        <taxon>Embryophyta</taxon>
        <taxon>Tracheophyta</taxon>
        <taxon>Spermatophyta</taxon>
        <taxon>Magnoliopsida</taxon>
        <taxon>eudicotyledons</taxon>
        <taxon>Gunneridae</taxon>
        <taxon>Pentapetalae</taxon>
        <taxon>asterids</taxon>
        <taxon>Cornales</taxon>
        <taxon>Nyssaceae</taxon>
        <taxon>Nyssa</taxon>
    </lineage>
</organism>
<evidence type="ECO:0000313" key="9">
    <source>
        <dbReference type="Proteomes" id="UP000325577"/>
    </source>
</evidence>
<keyword evidence="3 5" id="KW-0371">Homeobox</keyword>
<dbReference type="InterPro" id="IPR001356">
    <property type="entry name" value="HD"/>
</dbReference>
<dbReference type="AlphaFoldDB" id="A0A5J5AU99"/>
<dbReference type="SMART" id="SM00389">
    <property type="entry name" value="HOX"/>
    <property type="match status" value="1"/>
</dbReference>
<sequence>MTVPCPLCGPAAQATESTSAPWYDATACVEATKGLPESSVSILRAWLFEHFLHPYPKDSDKIMLARQTGLTRSQVSNWFINARVRLWKPIVEVLYKEEIGDAEMDSNSSSEVVPKATKGPNDNARFQNGTNGEIETEYGVVKSRMEQRSKVDDCSLFQDTIVQSNGGGASFMAAAAADYVSELGRFGTGNGVSLTLGLQHCEGGGLPLTVGAHHNFVTMEEDDVYNVAASSVGPKTADFDCLDSGNRQHRFGPSHLLHDFVA</sequence>
<feature type="region of interest" description="Disordered" evidence="6">
    <location>
        <begin position="106"/>
        <end position="130"/>
    </location>
</feature>
<evidence type="ECO:0000256" key="6">
    <source>
        <dbReference type="SAM" id="MobiDB-lite"/>
    </source>
</evidence>
<feature type="DNA-binding region" description="Homeobox" evidence="5">
    <location>
        <begin position="50"/>
        <end position="90"/>
    </location>
</feature>
<dbReference type="Proteomes" id="UP000325577">
    <property type="component" value="Linkage Group LG18"/>
</dbReference>
<evidence type="ECO:0000256" key="5">
    <source>
        <dbReference type="PROSITE-ProRule" id="PRU00108"/>
    </source>
</evidence>
<proteinExistence type="predicted"/>
<dbReference type="GO" id="GO:0005634">
    <property type="term" value="C:nucleus"/>
    <property type="evidence" value="ECO:0007669"/>
    <property type="project" value="UniProtKB-SubCell"/>
</dbReference>
<comment type="subcellular location">
    <subcellularLocation>
        <location evidence="1 5">Nucleus</location>
    </subcellularLocation>
</comment>
<dbReference type="SUPFAM" id="SSF46689">
    <property type="entry name" value="Homeodomain-like"/>
    <property type="match status" value="1"/>
</dbReference>
<dbReference type="PROSITE" id="PS50071">
    <property type="entry name" value="HOMEOBOX_2"/>
    <property type="match status" value="1"/>
</dbReference>
<dbReference type="Pfam" id="PF05920">
    <property type="entry name" value="Homeobox_KN"/>
    <property type="match status" value="1"/>
</dbReference>
<name>A0A5J5AU99_9ASTE</name>
<evidence type="ECO:0000259" key="7">
    <source>
        <dbReference type="PROSITE" id="PS50071"/>
    </source>
</evidence>
<keyword evidence="4 5" id="KW-0539">Nucleus</keyword>
<dbReference type="InterPro" id="IPR050224">
    <property type="entry name" value="TALE_homeobox"/>
</dbReference>
<gene>
    <name evidence="8" type="ORF">F0562_031980</name>
</gene>
<feature type="domain" description="Homeobox" evidence="7">
    <location>
        <begin position="48"/>
        <end position="89"/>
    </location>
</feature>
<dbReference type="GO" id="GO:0006355">
    <property type="term" value="P:regulation of DNA-templated transcription"/>
    <property type="evidence" value="ECO:0007669"/>
    <property type="project" value="InterPro"/>
</dbReference>
<evidence type="ECO:0000256" key="1">
    <source>
        <dbReference type="ARBA" id="ARBA00004123"/>
    </source>
</evidence>
<dbReference type="CDD" id="cd00086">
    <property type="entry name" value="homeodomain"/>
    <property type="match status" value="1"/>
</dbReference>
<evidence type="ECO:0000313" key="8">
    <source>
        <dbReference type="EMBL" id="KAA8534463.1"/>
    </source>
</evidence>
<dbReference type="InterPro" id="IPR009057">
    <property type="entry name" value="Homeodomain-like_sf"/>
</dbReference>
<evidence type="ECO:0000256" key="4">
    <source>
        <dbReference type="ARBA" id="ARBA00023242"/>
    </source>
</evidence>
<keyword evidence="2 5" id="KW-0238">DNA-binding</keyword>
<reference evidence="8 9" key="1">
    <citation type="submission" date="2019-09" db="EMBL/GenBank/DDBJ databases">
        <title>A chromosome-level genome assembly of the Chinese tupelo Nyssa sinensis.</title>
        <authorList>
            <person name="Yang X."/>
            <person name="Kang M."/>
            <person name="Yang Y."/>
            <person name="Xiong H."/>
            <person name="Wang M."/>
            <person name="Zhang Z."/>
            <person name="Wang Z."/>
            <person name="Wu H."/>
            <person name="Ma T."/>
            <person name="Liu J."/>
            <person name="Xi Z."/>
        </authorList>
    </citation>
    <scope>NUCLEOTIDE SEQUENCE [LARGE SCALE GENOMIC DNA]</scope>
    <source>
        <strain evidence="8">J267</strain>
        <tissue evidence="8">Leaf</tissue>
    </source>
</reference>
<dbReference type="GO" id="GO:0003677">
    <property type="term" value="F:DNA binding"/>
    <property type="evidence" value="ECO:0007669"/>
    <property type="project" value="UniProtKB-UniRule"/>
</dbReference>
<protein>
    <recommendedName>
        <fullName evidence="7">Homeobox domain-containing protein</fullName>
    </recommendedName>
</protein>
<dbReference type="OrthoDB" id="10056939at2759"/>
<evidence type="ECO:0000256" key="2">
    <source>
        <dbReference type="ARBA" id="ARBA00023125"/>
    </source>
</evidence>